<gene>
    <name evidence="1" type="ORF">BO97DRAFT_409573</name>
</gene>
<evidence type="ECO:0000313" key="2">
    <source>
        <dbReference type="Proteomes" id="UP000248961"/>
    </source>
</evidence>
<name>A0A395HF33_ASPHC</name>
<dbReference type="EMBL" id="KZ824375">
    <property type="protein sequence ID" value="RAL06571.1"/>
    <property type="molecule type" value="Genomic_DNA"/>
</dbReference>
<dbReference type="VEuPathDB" id="FungiDB:BO97DRAFT_409573"/>
<accession>A0A395HF33</accession>
<sequence length="67" mass="7576">MDCSQVCVTLCRDQRLWPDWLLTLRSAHADGVPRLDSLLDPGCWAPMGRFGYVGHREVETRKGGTNM</sequence>
<proteinExistence type="predicted"/>
<keyword evidence="2" id="KW-1185">Reference proteome</keyword>
<reference evidence="1 2" key="1">
    <citation type="submission" date="2018-02" db="EMBL/GenBank/DDBJ databases">
        <title>The genomes of Aspergillus section Nigri reveals drivers in fungal speciation.</title>
        <authorList>
            <consortium name="DOE Joint Genome Institute"/>
            <person name="Vesth T.C."/>
            <person name="Nybo J."/>
            <person name="Theobald S."/>
            <person name="Brandl J."/>
            <person name="Frisvad J.C."/>
            <person name="Nielsen K.F."/>
            <person name="Lyhne E.K."/>
            <person name="Kogle M.E."/>
            <person name="Kuo A."/>
            <person name="Riley R."/>
            <person name="Clum A."/>
            <person name="Nolan M."/>
            <person name="Lipzen A."/>
            <person name="Salamov A."/>
            <person name="Henrissat B."/>
            <person name="Wiebenga A."/>
            <person name="De vries R.P."/>
            <person name="Grigoriev I.V."/>
            <person name="Mortensen U.H."/>
            <person name="Andersen M.R."/>
            <person name="Baker S.E."/>
        </authorList>
    </citation>
    <scope>NUCLEOTIDE SEQUENCE [LARGE SCALE GENOMIC DNA]</scope>
    <source>
        <strain evidence="1 2">CBS 101889</strain>
    </source>
</reference>
<evidence type="ECO:0000313" key="1">
    <source>
        <dbReference type="EMBL" id="RAL06571.1"/>
    </source>
</evidence>
<dbReference type="GeneID" id="37200381"/>
<organism evidence="1 2">
    <name type="scientific">Aspergillus homomorphus (strain CBS 101889)</name>
    <dbReference type="NCBI Taxonomy" id="1450537"/>
    <lineage>
        <taxon>Eukaryota</taxon>
        <taxon>Fungi</taxon>
        <taxon>Dikarya</taxon>
        <taxon>Ascomycota</taxon>
        <taxon>Pezizomycotina</taxon>
        <taxon>Eurotiomycetes</taxon>
        <taxon>Eurotiomycetidae</taxon>
        <taxon>Eurotiales</taxon>
        <taxon>Aspergillaceae</taxon>
        <taxon>Aspergillus</taxon>
        <taxon>Aspergillus subgen. Circumdati</taxon>
    </lineage>
</organism>
<dbReference type="Proteomes" id="UP000248961">
    <property type="component" value="Unassembled WGS sequence"/>
</dbReference>
<dbReference type="AlphaFoldDB" id="A0A395HF33"/>
<protein>
    <submittedName>
        <fullName evidence="1">Uncharacterized protein</fullName>
    </submittedName>
</protein>
<dbReference type="RefSeq" id="XP_025545725.1">
    <property type="nucleotide sequence ID" value="XM_025696092.1"/>
</dbReference>